<comment type="subcellular location">
    <subcellularLocation>
        <location evidence="1 6">Cell membrane</location>
        <topology evidence="1 6">Multi-pass membrane protein</topology>
    </subcellularLocation>
</comment>
<dbReference type="InterPro" id="IPR015414">
    <property type="entry name" value="TMEM64"/>
</dbReference>
<reference evidence="8 9" key="1">
    <citation type="submission" date="2018-09" db="EMBL/GenBank/DDBJ databases">
        <title>Paracoccus onubensis nov. sp. a moderate halophilic bacterium isolated from Gruta de las Maravillas (Aracena, Spain).</title>
        <authorList>
            <person name="Jurado V."/>
            <person name="Gutierrez-Patricio S."/>
            <person name="Gonzalez-Pimentel J.L."/>
            <person name="Laiz L."/>
            <person name="Saiz-Jimenez C."/>
        </authorList>
    </citation>
    <scope>NUCLEOTIDE SEQUENCE [LARGE SCALE GENOMIC DNA]</scope>
    <source>
        <strain evidence="8 9">DSM 19484</strain>
    </source>
</reference>
<evidence type="ECO:0000256" key="3">
    <source>
        <dbReference type="ARBA" id="ARBA00022692"/>
    </source>
</evidence>
<dbReference type="InterPro" id="IPR032816">
    <property type="entry name" value="VTT_dom"/>
</dbReference>
<protein>
    <recommendedName>
        <fullName evidence="6">TVP38/TMEM64 family membrane protein</fullName>
    </recommendedName>
</protein>
<feature type="transmembrane region" description="Helical" evidence="6">
    <location>
        <begin position="150"/>
        <end position="172"/>
    </location>
</feature>
<dbReference type="PANTHER" id="PTHR12677:SF59">
    <property type="entry name" value="GOLGI APPARATUS MEMBRANE PROTEIN TVP38-RELATED"/>
    <property type="match status" value="1"/>
</dbReference>
<keyword evidence="3 6" id="KW-0812">Transmembrane</keyword>
<comment type="caution">
    <text evidence="8">The sequence shown here is derived from an EMBL/GenBank/DDBJ whole genome shotgun (WGS) entry which is preliminary data.</text>
</comment>
<dbReference type="AlphaFoldDB" id="A0A418ZWD4"/>
<organism evidence="8 9">
    <name type="scientific">Paracoccus aestuarii</name>
    <dbReference type="NCBI Taxonomy" id="453842"/>
    <lineage>
        <taxon>Bacteria</taxon>
        <taxon>Pseudomonadati</taxon>
        <taxon>Pseudomonadota</taxon>
        <taxon>Alphaproteobacteria</taxon>
        <taxon>Rhodobacterales</taxon>
        <taxon>Paracoccaceae</taxon>
        <taxon>Paracoccus</taxon>
    </lineage>
</organism>
<evidence type="ECO:0000256" key="4">
    <source>
        <dbReference type="ARBA" id="ARBA00022989"/>
    </source>
</evidence>
<dbReference type="PANTHER" id="PTHR12677">
    <property type="entry name" value="GOLGI APPARATUS MEMBRANE PROTEIN TVP38-RELATED"/>
    <property type="match status" value="1"/>
</dbReference>
<keyword evidence="9" id="KW-1185">Reference proteome</keyword>
<feature type="transmembrane region" description="Helical" evidence="6">
    <location>
        <begin position="68"/>
        <end position="94"/>
    </location>
</feature>
<sequence length="246" mass="26521">MTTRTDPVAAPHRPRLPWLTIAAVLAGLAVLAGAVLWLWPSLPALQSDLTRLHELFEHGQGWRDRNPVLAVAAFLAGFGLLAALPVPVVVVLTLAGGAFFGFWLGVVLSVAGTVLASMLTFLVARYLLLRPVRRMLGARADQLDRMVERDGALALLSLRLTPALPFFVLNLAGGVSVLPARVFAWVTALGVLPNKAILTAAGTQLAELDQISDIMGPRVIAVILALALFPWIARWITRRLRRRTAA</sequence>
<keyword evidence="4 6" id="KW-1133">Transmembrane helix</keyword>
<dbReference type="GO" id="GO:0005886">
    <property type="term" value="C:plasma membrane"/>
    <property type="evidence" value="ECO:0007669"/>
    <property type="project" value="UniProtKB-SubCell"/>
</dbReference>
<comment type="similarity">
    <text evidence="6">Belongs to the TVP38/TMEM64 family.</text>
</comment>
<evidence type="ECO:0000313" key="9">
    <source>
        <dbReference type="Proteomes" id="UP000285530"/>
    </source>
</evidence>
<dbReference type="OrthoDB" id="9800167at2"/>
<evidence type="ECO:0000259" key="7">
    <source>
        <dbReference type="Pfam" id="PF09335"/>
    </source>
</evidence>
<dbReference type="Pfam" id="PF09335">
    <property type="entry name" value="VTT_dom"/>
    <property type="match status" value="1"/>
</dbReference>
<evidence type="ECO:0000256" key="5">
    <source>
        <dbReference type="ARBA" id="ARBA00023136"/>
    </source>
</evidence>
<feature type="domain" description="VTT" evidence="7">
    <location>
        <begin position="90"/>
        <end position="203"/>
    </location>
</feature>
<dbReference type="Proteomes" id="UP000285530">
    <property type="component" value="Unassembled WGS sequence"/>
</dbReference>
<proteinExistence type="inferred from homology"/>
<keyword evidence="2 6" id="KW-1003">Cell membrane</keyword>
<feature type="transmembrane region" description="Helical" evidence="6">
    <location>
        <begin position="215"/>
        <end position="233"/>
    </location>
</feature>
<feature type="transmembrane region" description="Helical" evidence="6">
    <location>
        <begin position="16"/>
        <end position="39"/>
    </location>
</feature>
<keyword evidence="5 6" id="KW-0472">Membrane</keyword>
<dbReference type="EMBL" id="QZEV01000038">
    <property type="protein sequence ID" value="RJL04805.1"/>
    <property type="molecule type" value="Genomic_DNA"/>
</dbReference>
<name>A0A418ZWD4_9RHOB</name>
<evidence type="ECO:0000256" key="1">
    <source>
        <dbReference type="ARBA" id="ARBA00004651"/>
    </source>
</evidence>
<accession>A0A418ZWD4</accession>
<evidence type="ECO:0000313" key="8">
    <source>
        <dbReference type="EMBL" id="RJL04805.1"/>
    </source>
</evidence>
<evidence type="ECO:0000256" key="2">
    <source>
        <dbReference type="ARBA" id="ARBA00022475"/>
    </source>
</evidence>
<feature type="transmembrane region" description="Helical" evidence="6">
    <location>
        <begin position="100"/>
        <end position="129"/>
    </location>
</feature>
<gene>
    <name evidence="8" type="ORF">D3P06_09145</name>
</gene>
<evidence type="ECO:0000256" key="6">
    <source>
        <dbReference type="RuleBase" id="RU366058"/>
    </source>
</evidence>